<dbReference type="GO" id="GO:0006364">
    <property type="term" value="P:rRNA processing"/>
    <property type="evidence" value="ECO:0007669"/>
    <property type="project" value="UniProtKB-KW"/>
</dbReference>
<feature type="domain" description="Large ribosomal subunit protein uL2 C-terminal" evidence="13">
    <location>
        <begin position="96"/>
        <end position="231"/>
    </location>
</feature>
<comment type="similarity">
    <text evidence="3">Belongs to the methyltransferase superfamily. Fibrillarin family.</text>
</comment>
<accession>A0A7J6HIJ7</accession>
<dbReference type="NCBIfam" id="NF007180">
    <property type="entry name" value="PRK09612.1"/>
    <property type="match status" value="2"/>
</dbReference>
<dbReference type="Gene3D" id="2.40.50.140">
    <property type="entry name" value="Nucleic acid-binding proteins"/>
    <property type="match status" value="2"/>
</dbReference>
<dbReference type="InterPro" id="IPR000692">
    <property type="entry name" value="Fibrillarin"/>
</dbReference>
<proteinExistence type="inferred from homology"/>
<sequence>MGRVIRAQRKGAGSVFKSHTHHRKGPARFRSLDFGERNGYLKGVVTDIIHDPGRGAPLARVTFRHPFRYKHQKELFIAAEGLYSGQFIYCGKKANLVVGNVLPLRSLPEGTVICNVEHHVGDRGVLARASGDYAVVISHNPDNGTSRVKLPSGAKKILPSGCRAMIGQVAGGGRTEKPMLKAGNAYHKFRVKRNSWPKVRGVAMNPVEHPHGGGNHQHIGHASTIARDACPGQKVGLIAARRTGRLRGQAAAAASKSQPNPHQDPDREIGPRPKFGSGARAEFGGLGLDSCLGMGLGSGWGSGSSFGSGLDGFMSWYCSLFSSTKMRPPRGRGGGGFGGGGGGFRGGRGDGGGRGRGGGRSFGGSRGGRDGGRGRGRGGPGRGRGGPGGMKGGSKVVVEPHRHEGVFIAKGKEDALVTRNMVPGEAVYNEKRISVQKEDGTKIEYRVWNPFRSKLAAAILGGVDEIWIKPGARVLYLGAASGTTVSHVSDVVGPARILALNASYFLKAGGHFVISIKANCIDSTVPAEAVFQQEVKKLQAEQFKPFEQVTLEPFERDHACVVGGYQMGRVIRAQRKGAGSVFKSHTHHRKGPARFRSLDFGERNGYLKGVVTDIIHDPGRGAPLARVTFRHPFRYKHQKELFIAAEGLYSGQFIYCGKKANLVVGNVLPLRSLPEGTVICNVEHHVGDRGVLARASGDYAVVISHNPDNGTSRVKLPSGAKKILPSGCRAMIGQVAGGGRTEKPMLKAGNAYHKFRVKRNSWPKVRGVAMNPVEHPHGGGNHQHIGHASTIARDACPGQKVGLIAARRTGRLRGQAAAAASKSD</sequence>
<evidence type="ECO:0000256" key="1">
    <source>
        <dbReference type="ARBA" id="ARBA00004604"/>
    </source>
</evidence>
<dbReference type="PANTHER" id="PTHR13691">
    <property type="entry name" value="RIBOSOMAL PROTEIN L2"/>
    <property type="match status" value="1"/>
</dbReference>
<evidence type="ECO:0000256" key="8">
    <source>
        <dbReference type="ARBA" id="ARBA00022884"/>
    </source>
</evidence>
<evidence type="ECO:0000256" key="4">
    <source>
        <dbReference type="ARBA" id="ARBA00022552"/>
    </source>
</evidence>
<comment type="caution">
    <text evidence="15">The sequence shown here is derived from an EMBL/GenBank/DDBJ whole genome shotgun (WGS) entry which is preliminary data.</text>
</comment>
<dbReference type="GO" id="GO:0022625">
    <property type="term" value="C:cytosolic large ribosomal subunit"/>
    <property type="evidence" value="ECO:0007669"/>
    <property type="project" value="TreeGrafter"/>
</dbReference>
<dbReference type="GO" id="GO:0002181">
    <property type="term" value="P:cytoplasmic translation"/>
    <property type="evidence" value="ECO:0007669"/>
    <property type="project" value="TreeGrafter"/>
</dbReference>
<comment type="subcellular location">
    <subcellularLocation>
        <location evidence="1">Nucleus</location>
        <location evidence="1">Nucleolus</location>
    </subcellularLocation>
</comment>
<protein>
    <recommendedName>
        <fullName evidence="17">Ribosomal protein L2</fullName>
    </recommendedName>
</protein>
<feature type="region of interest" description="Disordered" evidence="12">
    <location>
        <begin position="246"/>
        <end position="280"/>
    </location>
</feature>
<dbReference type="GO" id="GO:0003735">
    <property type="term" value="F:structural constituent of ribosome"/>
    <property type="evidence" value="ECO:0007669"/>
    <property type="project" value="InterPro"/>
</dbReference>
<dbReference type="InterPro" id="IPR029063">
    <property type="entry name" value="SAM-dependent_MTases_sf"/>
</dbReference>
<evidence type="ECO:0000256" key="3">
    <source>
        <dbReference type="ARBA" id="ARBA00010632"/>
    </source>
</evidence>
<evidence type="ECO:0000313" key="15">
    <source>
        <dbReference type="EMBL" id="KAF4394399.1"/>
    </source>
</evidence>
<keyword evidence="4" id="KW-0698">rRNA processing</keyword>
<dbReference type="InterPro" id="IPR002171">
    <property type="entry name" value="Ribosomal_uL2"/>
</dbReference>
<dbReference type="InterPro" id="IPR012340">
    <property type="entry name" value="NA-bd_OB-fold"/>
</dbReference>
<feature type="domain" description="Large ribosomal subunit protein uL2 RNA-binding" evidence="14">
    <location>
        <begin position="11"/>
        <end position="90"/>
    </location>
</feature>
<dbReference type="GO" id="GO:0005730">
    <property type="term" value="C:nucleolus"/>
    <property type="evidence" value="ECO:0007669"/>
    <property type="project" value="UniProtKB-SubCell"/>
</dbReference>
<dbReference type="FunFam" id="2.30.30.30:FF:000006">
    <property type="entry name" value="60S ribosomal protein L8"/>
    <property type="match status" value="2"/>
</dbReference>
<evidence type="ECO:0000256" key="7">
    <source>
        <dbReference type="ARBA" id="ARBA00022691"/>
    </source>
</evidence>
<dbReference type="SUPFAM" id="SSF53335">
    <property type="entry name" value="S-adenosyl-L-methionine-dependent methyltransferases"/>
    <property type="match status" value="1"/>
</dbReference>
<dbReference type="Pfam" id="PF00181">
    <property type="entry name" value="Ribosomal_L2_N"/>
    <property type="match status" value="2"/>
</dbReference>
<dbReference type="FunFam" id="3.30.200.20:FF:000056">
    <property type="entry name" value="Fibrillarin like 1"/>
    <property type="match status" value="1"/>
</dbReference>
<dbReference type="PRINTS" id="PR00052">
    <property type="entry name" value="FIBRILLARIN"/>
</dbReference>
<dbReference type="GO" id="GO:0003723">
    <property type="term" value="F:RNA binding"/>
    <property type="evidence" value="ECO:0007669"/>
    <property type="project" value="UniProtKB-KW"/>
</dbReference>
<feature type="domain" description="Large ribosomal subunit protein uL2 C-terminal" evidence="13">
    <location>
        <begin position="662"/>
        <end position="797"/>
    </location>
</feature>
<evidence type="ECO:0000256" key="9">
    <source>
        <dbReference type="ARBA" id="ARBA00022980"/>
    </source>
</evidence>
<keyword evidence="7" id="KW-0949">S-adenosyl-L-methionine</keyword>
<dbReference type="Gene3D" id="2.30.30.30">
    <property type="match status" value="2"/>
</dbReference>
<keyword evidence="8" id="KW-0694">RNA-binding</keyword>
<evidence type="ECO:0000256" key="12">
    <source>
        <dbReference type="SAM" id="MobiDB-lite"/>
    </source>
</evidence>
<dbReference type="Gene3D" id="3.30.200.20">
    <property type="entry name" value="Phosphorylase Kinase, domain 1"/>
    <property type="match status" value="1"/>
</dbReference>
<dbReference type="Gene3D" id="3.40.50.150">
    <property type="entry name" value="Vaccinia Virus protein VP39"/>
    <property type="match status" value="2"/>
</dbReference>
<dbReference type="PROSITE" id="PS00467">
    <property type="entry name" value="RIBOSOMAL_L2"/>
    <property type="match status" value="2"/>
</dbReference>
<evidence type="ECO:0000256" key="5">
    <source>
        <dbReference type="ARBA" id="ARBA00022603"/>
    </source>
</evidence>
<dbReference type="SUPFAM" id="SSF50249">
    <property type="entry name" value="Nucleic acid-binding proteins"/>
    <property type="match status" value="2"/>
</dbReference>
<evidence type="ECO:0008006" key="17">
    <source>
        <dbReference type="Google" id="ProtNLM"/>
    </source>
</evidence>
<name>A0A7J6HIJ7_CANSA</name>
<dbReference type="SUPFAM" id="SSF50104">
    <property type="entry name" value="Translation proteins SH3-like domain"/>
    <property type="match status" value="2"/>
</dbReference>
<dbReference type="Proteomes" id="UP000583929">
    <property type="component" value="Unassembled WGS sequence"/>
</dbReference>
<evidence type="ECO:0000259" key="14">
    <source>
        <dbReference type="SMART" id="SM01383"/>
    </source>
</evidence>
<organism evidence="15 16">
    <name type="scientific">Cannabis sativa</name>
    <name type="common">Hemp</name>
    <name type="synonym">Marijuana</name>
    <dbReference type="NCBI Taxonomy" id="3483"/>
    <lineage>
        <taxon>Eukaryota</taxon>
        <taxon>Viridiplantae</taxon>
        <taxon>Streptophyta</taxon>
        <taxon>Embryophyta</taxon>
        <taxon>Tracheophyta</taxon>
        <taxon>Spermatophyta</taxon>
        <taxon>Magnoliopsida</taxon>
        <taxon>eudicotyledons</taxon>
        <taxon>Gunneridae</taxon>
        <taxon>Pentapetalae</taxon>
        <taxon>rosids</taxon>
        <taxon>fabids</taxon>
        <taxon>Rosales</taxon>
        <taxon>Cannabaceae</taxon>
        <taxon>Cannabis</taxon>
    </lineage>
</organism>
<feature type="compositionally biased region" description="Gly residues" evidence="12">
    <location>
        <begin position="331"/>
        <end position="346"/>
    </location>
</feature>
<dbReference type="Pfam" id="PF03947">
    <property type="entry name" value="Ribosomal_L2_C"/>
    <property type="match status" value="2"/>
</dbReference>
<keyword evidence="16" id="KW-1185">Reference proteome</keyword>
<dbReference type="PANTHER" id="PTHR13691:SF16">
    <property type="entry name" value="LARGE RIBOSOMAL SUBUNIT PROTEIN UL2"/>
    <property type="match status" value="1"/>
</dbReference>
<dbReference type="AlphaFoldDB" id="A0A7J6HIJ7"/>
<evidence type="ECO:0000256" key="11">
    <source>
        <dbReference type="ARBA" id="ARBA00023274"/>
    </source>
</evidence>
<dbReference type="Gene3D" id="4.10.950.10">
    <property type="entry name" value="Ribosomal protein L2, domain 3"/>
    <property type="match status" value="2"/>
</dbReference>
<evidence type="ECO:0000256" key="10">
    <source>
        <dbReference type="ARBA" id="ARBA00023242"/>
    </source>
</evidence>
<dbReference type="SMART" id="SM01382">
    <property type="entry name" value="Ribosomal_L2_C"/>
    <property type="match status" value="2"/>
</dbReference>
<dbReference type="GO" id="GO:0032259">
    <property type="term" value="P:methylation"/>
    <property type="evidence" value="ECO:0007669"/>
    <property type="project" value="UniProtKB-KW"/>
</dbReference>
<dbReference type="SMART" id="SM01206">
    <property type="entry name" value="Fibrillarin"/>
    <property type="match status" value="1"/>
</dbReference>
<feature type="domain" description="Large ribosomal subunit protein uL2 RNA-binding" evidence="14">
    <location>
        <begin position="577"/>
        <end position="656"/>
    </location>
</feature>
<dbReference type="InterPro" id="IPR022671">
    <property type="entry name" value="Ribosomal_uL2_CS"/>
</dbReference>
<dbReference type="SMART" id="SM01383">
    <property type="entry name" value="Ribosomal_L2"/>
    <property type="match status" value="2"/>
</dbReference>
<dbReference type="InterPro" id="IPR023672">
    <property type="entry name" value="Ribosomal_uL2_arc_euk"/>
</dbReference>
<evidence type="ECO:0000256" key="6">
    <source>
        <dbReference type="ARBA" id="ARBA00022679"/>
    </source>
</evidence>
<dbReference type="FunFam" id="4.10.950.10:FF:000002">
    <property type="entry name" value="60S ribosomal protein L2"/>
    <property type="match status" value="2"/>
</dbReference>
<keyword evidence="10" id="KW-0539">Nucleus</keyword>
<keyword evidence="9" id="KW-0689">Ribosomal protein</keyword>
<keyword evidence="6" id="KW-0808">Transferase</keyword>
<evidence type="ECO:0000313" key="16">
    <source>
        <dbReference type="Proteomes" id="UP000583929"/>
    </source>
</evidence>
<feature type="compositionally biased region" description="Gly residues" evidence="12">
    <location>
        <begin position="354"/>
        <end position="366"/>
    </location>
</feature>
<evidence type="ECO:0000259" key="13">
    <source>
        <dbReference type="SMART" id="SM01382"/>
    </source>
</evidence>
<dbReference type="InterPro" id="IPR014722">
    <property type="entry name" value="Rib_uL2_dom2"/>
</dbReference>
<keyword evidence="11" id="KW-0687">Ribonucleoprotein</keyword>
<dbReference type="InterPro" id="IPR022669">
    <property type="entry name" value="Ribosomal_uL2_C"/>
</dbReference>
<feature type="region of interest" description="Disordered" evidence="12">
    <location>
        <begin position="327"/>
        <end position="395"/>
    </location>
</feature>
<gene>
    <name evidence="15" type="ORF">G4B88_018549</name>
</gene>
<dbReference type="InterPro" id="IPR008991">
    <property type="entry name" value="Translation_prot_SH3-like_sf"/>
</dbReference>
<dbReference type="EMBL" id="JAATIQ010000045">
    <property type="protein sequence ID" value="KAF4394399.1"/>
    <property type="molecule type" value="Genomic_DNA"/>
</dbReference>
<dbReference type="GO" id="GO:0008168">
    <property type="term" value="F:methyltransferase activity"/>
    <property type="evidence" value="ECO:0007669"/>
    <property type="project" value="UniProtKB-KW"/>
</dbReference>
<evidence type="ECO:0000256" key="2">
    <source>
        <dbReference type="ARBA" id="ARBA00005636"/>
    </source>
</evidence>
<comment type="similarity">
    <text evidence="2">Belongs to the universal ribosomal protein uL2 family.</text>
</comment>
<dbReference type="Pfam" id="PF01269">
    <property type="entry name" value="Fibrillarin"/>
    <property type="match status" value="2"/>
</dbReference>
<reference evidence="15 16" key="1">
    <citation type="journal article" date="2020" name="bioRxiv">
        <title>Sequence and annotation of 42 cannabis genomes reveals extensive copy number variation in cannabinoid synthesis and pathogen resistance genes.</title>
        <authorList>
            <person name="Mckernan K.J."/>
            <person name="Helbert Y."/>
            <person name="Kane L.T."/>
            <person name="Ebling H."/>
            <person name="Zhang L."/>
            <person name="Liu B."/>
            <person name="Eaton Z."/>
            <person name="Mclaughlin S."/>
            <person name="Kingan S."/>
            <person name="Baybayan P."/>
            <person name="Concepcion G."/>
            <person name="Jordan M."/>
            <person name="Riva A."/>
            <person name="Barbazuk W."/>
            <person name="Harkins T."/>
        </authorList>
    </citation>
    <scope>NUCLEOTIDE SEQUENCE [LARGE SCALE GENOMIC DNA]</scope>
    <source>
        <strain evidence="16">cv. Jamaican Lion 4</strain>
        <tissue evidence="15">Leaf</tissue>
    </source>
</reference>
<dbReference type="FunFam" id="2.40.50.140:FF:000020">
    <property type="entry name" value="60S ribosomal protein L2"/>
    <property type="match status" value="2"/>
</dbReference>
<feature type="compositionally biased region" description="Gly residues" evidence="12">
    <location>
        <begin position="377"/>
        <end position="392"/>
    </location>
</feature>
<keyword evidence="5" id="KW-0489">Methyltransferase</keyword>
<dbReference type="InterPro" id="IPR022666">
    <property type="entry name" value="Ribosomal_uL2_RNA-bd_dom"/>
</dbReference>
<dbReference type="InterPro" id="IPR014726">
    <property type="entry name" value="Ribosomal_uL2_dom3"/>
</dbReference>